<dbReference type="GeneID" id="93314937"/>
<evidence type="ECO:0000313" key="15">
    <source>
        <dbReference type="Proteomes" id="UP000009877"/>
    </source>
</evidence>
<keyword evidence="6 13" id="KW-0812">Transmembrane</keyword>
<comment type="function">
    <text evidence="1">Part of cytochrome c oxidase, its function is unknown.</text>
</comment>
<dbReference type="EMBL" id="ANHZ02000001">
    <property type="protein sequence ID" value="EME37886.1"/>
    <property type="molecule type" value="Genomic_DNA"/>
</dbReference>
<comment type="caution">
    <text evidence="14">The sequence shown here is derived from an EMBL/GenBank/DDBJ whole genome shotgun (WGS) entry which is preliminary data.</text>
</comment>
<feature type="transmembrane region" description="Helical" evidence="13">
    <location>
        <begin position="7"/>
        <end position="25"/>
    </location>
</feature>
<evidence type="ECO:0000256" key="1">
    <source>
        <dbReference type="ARBA" id="ARBA00002536"/>
    </source>
</evidence>
<keyword evidence="5" id="KW-1003">Cell membrane</keyword>
<evidence type="ECO:0000256" key="8">
    <source>
        <dbReference type="ARBA" id="ARBA00022989"/>
    </source>
</evidence>
<dbReference type="InterPro" id="IPR021050">
    <property type="entry name" value="Cyt_c_oxidase_su4_actinobac"/>
</dbReference>
<sequence>MKATIQVMWLLTAFCIVVGFIYGFVTDFHELAGFPALLAVGVMSAFLAVYFQLTLRSAKAMLPEDDLEGEISDSAGDYGHFSPWSWTPLLFGAGAMIFVLGLAIDWWIVGLAFPIAMLGVFGMVFEHSRGEHAH</sequence>
<evidence type="ECO:0000313" key="14">
    <source>
        <dbReference type="EMBL" id="EME37886.1"/>
    </source>
</evidence>
<evidence type="ECO:0000256" key="5">
    <source>
        <dbReference type="ARBA" id="ARBA00022475"/>
    </source>
</evidence>
<evidence type="ECO:0000256" key="13">
    <source>
        <dbReference type="SAM" id="Phobius"/>
    </source>
</evidence>
<evidence type="ECO:0000256" key="7">
    <source>
        <dbReference type="ARBA" id="ARBA00022967"/>
    </source>
</evidence>
<feature type="transmembrane region" description="Helical" evidence="13">
    <location>
        <begin position="31"/>
        <end position="51"/>
    </location>
</feature>
<gene>
    <name evidence="14" type="ORF">C884_00081</name>
</gene>
<evidence type="ECO:0000256" key="2">
    <source>
        <dbReference type="ARBA" id="ARBA00004651"/>
    </source>
</evidence>
<evidence type="ECO:0000256" key="12">
    <source>
        <dbReference type="ARBA" id="ARBA00047816"/>
    </source>
</evidence>
<feature type="transmembrane region" description="Helical" evidence="13">
    <location>
        <begin position="81"/>
        <end position="100"/>
    </location>
</feature>
<evidence type="ECO:0000256" key="10">
    <source>
        <dbReference type="ARBA" id="ARBA00031366"/>
    </source>
</evidence>
<keyword evidence="8 13" id="KW-1133">Transmembrane helix</keyword>
<dbReference type="Proteomes" id="UP000009877">
    <property type="component" value="Unassembled WGS sequence"/>
</dbReference>
<dbReference type="EC" id="7.1.1.9" evidence="4"/>
<evidence type="ECO:0000256" key="9">
    <source>
        <dbReference type="ARBA" id="ARBA00023136"/>
    </source>
</evidence>
<keyword evidence="9 13" id="KW-0472">Membrane</keyword>
<dbReference type="RefSeq" id="WP_006213229.1">
    <property type="nucleotide sequence ID" value="NZ_ANHZ02000001.1"/>
</dbReference>
<reference evidence="14 15" key="1">
    <citation type="journal article" date="2014" name="Genome Announc.">
        <title>Draft Genome Sequence of Kocuria palustris PEL.</title>
        <authorList>
            <person name="Sharma G."/>
            <person name="Khatri I."/>
            <person name="Subramanian S."/>
        </authorList>
    </citation>
    <scope>NUCLEOTIDE SEQUENCE [LARGE SCALE GENOMIC DNA]</scope>
    <source>
        <strain evidence="14 15">PEL</strain>
    </source>
</reference>
<keyword evidence="15" id="KW-1185">Reference proteome</keyword>
<comment type="similarity">
    <text evidence="3">Belongs to the cytochrome c oxidase bacterial subunit CtaF family.</text>
</comment>
<comment type="catalytic activity">
    <reaction evidence="12">
        <text>4 Fe(II)-[cytochrome c] + O2 + 8 H(+)(in) = 4 Fe(III)-[cytochrome c] + 2 H2O + 4 H(+)(out)</text>
        <dbReference type="Rhea" id="RHEA:11436"/>
        <dbReference type="Rhea" id="RHEA-COMP:10350"/>
        <dbReference type="Rhea" id="RHEA-COMP:14399"/>
        <dbReference type="ChEBI" id="CHEBI:15377"/>
        <dbReference type="ChEBI" id="CHEBI:15378"/>
        <dbReference type="ChEBI" id="CHEBI:15379"/>
        <dbReference type="ChEBI" id="CHEBI:29033"/>
        <dbReference type="ChEBI" id="CHEBI:29034"/>
        <dbReference type="EC" id="7.1.1.9"/>
    </reaction>
</comment>
<protein>
    <recommendedName>
        <fullName evidence="4">cytochrome-c oxidase</fullName>
        <ecNumber evidence="4">7.1.1.9</ecNumber>
    </recommendedName>
    <alternativeName>
        <fullName evidence="11">Cytochrome aa3 subunit 4</fullName>
    </alternativeName>
    <alternativeName>
        <fullName evidence="10">Cytochrome c oxidase polypeptide IV</fullName>
    </alternativeName>
</protein>
<name>M2XFM6_9MICC</name>
<proteinExistence type="inferred from homology"/>
<keyword evidence="7" id="KW-1278">Translocase</keyword>
<feature type="transmembrane region" description="Helical" evidence="13">
    <location>
        <begin position="106"/>
        <end position="125"/>
    </location>
</feature>
<dbReference type="AlphaFoldDB" id="M2XFM6"/>
<evidence type="ECO:0000256" key="6">
    <source>
        <dbReference type="ARBA" id="ARBA00022692"/>
    </source>
</evidence>
<dbReference type="GO" id="GO:0005886">
    <property type="term" value="C:plasma membrane"/>
    <property type="evidence" value="ECO:0007669"/>
    <property type="project" value="UniProtKB-SubCell"/>
</dbReference>
<evidence type="ECO:0000256" key="11">
    <source>
        <dbReference type="ARBA" id="ARBA00031401"/>
    </source>
</evidence>
<evidence type="ECO:0000256" key="4">
    <source>
        <dbReference type="ARBA" id="ARBA00012949"/>
    </source>
</evidence>
<dbReference type="Pfam" id="PF12270">
    <property type="entry name" value="Cyt_c_ox_IV"/>
    <property type="match status" value="1"/>
</dbReference>
<dbReference type="GO" id="GO:0022900">
    <property type="term" value="P:electron transport chain"/>
    <property type="evidence" value="ECO:0007669"/>
    <property type="project" value="InterPro"/>
</dbReference>
<comment type="subcellular location">
    <subcellularLocation>
        <location evidence="2">Cell membrane</location>
        <topology evidence="2">Multi-pass membrane protein</topology>
    </subcellularLocation>
</comment>
<evidence type="ECO:0000256" key="3">
    <source>
        <dbReference type="ARBA" id="ARBA00006870"/>
    </source>
</evidence>
<dbReference type="STRING" id="71999.KPaMU14_05915"/>
<organism evidence="14 15">
    <name type="scientific">Kocuria palustris PEL</name>
    <dbReference type="NCBI Taxonomy" id="1236550"/>
    <lineage>
        <taxon>Bacteria</taxon>
        <taxon>Bacillati</taxon>
        <taxon>Actinomycetota</taxon>
        <taxon>Actinomycetes</taxon>
        <taxon>Micrococcales</taxon>
        <taxon>Micrococcaceae</taxon>
        <taxon>Kocuria</taxon>
    </lineage>
</organism>
<accession>M2XFM6</accession>
<dbReference type="GO" id="GO:0004129">
    <property type="term" value="F:cytochrome-c oxidase activity"/>
    <property type="evidence" value="ECO:0007669"/>
    <property type="project" value="UniProtKB-EC"/>
</dbReference>